<evidence type="ECO:0000259" key="1">
    <source>
        <dbReference type="PROSITE" id="PS51352"/>
    </source>
</evidence>
<gene>
    <name evidence="2" type="ORF">CINF_0846</name>
</gene>
<dbReference type="PANTHER" id="PTHR45663:SF11">
    <property type="entry name" value="GEO12009P1"/>
    <property type="match status" value="1"/>
</dbReference>
<feature type="domain" description="Thioredoxin" evidence="1">
    <location>
        <begin position="1"/>
        <end position="103"/>
    </location>
</feature>
<dbReference type="PANTHER" id="PTHR45663">
    <property type="entry name" value="GEO12009P1"/>
    <property type="match status" value="1"/>
</dbReference>
<dbReference type="EMBL" id="CP049075">
    <property type="protein sequence ID" value="QLI05359.1"/>
    <property type="molecule type" value="Genomic_DNA"/>
</dbReference>
<dbReference type="Proteomes" id="UP000509414">
    <property type="component" value="Chromosome"/>
</dbReference>
<dbReference type="RefSeq" id="WP_179975864.1">
    <property type="nucleotide sequence ID" value="NZ_CP049075.1"/>
</dbReference>
<dbReference type="CDD" id="cd02947">
    <property type="entry name" value="TRX_family"/>
    <property type="match status" value="1"/>
</dbReference>
<dbReference type="InterPro" id="IPR013766">
    <property type="entry name" value="Thioredoxin_domain"/>
</dbReference>
<dbReference type="GO" id="GO:0045454">
    <property type="term" value="P:cell redox homeostasis"/>
    <property type="evidence" value="ECO:0007669"/>
    <property type="project" value="TreeGrafter"/>
</dbReference>
<proteinExistence type="predicted"/>
<dbReference type="Pfam" id="PF00085">
    <property type="entry name" value="Thioredoxin"/>
    <property type="match status" value="1"/>
</dbReference>
<dbReference type="InterPro" id="IPR036249">
    <property type="entry name" value="Thioredoxin-like_sf"/>
</dbReference>
<dbReference type="KEGG" id="cinf:CINF_0846"/>
<dbReference type="Gene3D" id="3.40.30.10">
    <property type="entry name" value="Glutaredoxin"/>
    <property type="match status" value="1"/>
</dbReference>
<sequence length="103" mass="11415">MEHLNVSNFDAKIANGASLVAFGAPWCKDCAVAKPLLEKLAGEIGDKINFYGVNFDTEESLKDKLNIRRIPTIIFYKDGKEVGERLVEPNNYEKIKSAASVLL</sequence>
<accession>A0A7H9CKM1</accession>
<dbReference type="GO" id="GO:0005829">
    <property type="term" value="C:cytosol"/>
    <property type="evidence" value="ECO:0007669"/>
    <property type="project" value="TreeGrafter"/>
</dbReference>
<dbReference type="GO" id="GO:0015035">
    <property type="term" value="F:protein-disulfide reductase activity"/>
    <property type="evidence" value="ECO:0007669"/>
    <property type="project" value="TreeGrafter"/>
</dbReference>
<reference evidence="2 3" key="1">
    <citation type="submission" date="2020-02" db="EMBL/GenBank/DDBJ databases">
        <title>Complete genome sequence of the novel Campylobacter species Candidatus Campylobacter infans.</title>
        <authorList>
            <person name="Duim B."/>
            <person name="Zomer A."/>
            <person name="van der Graaf L."/>
            <person name="Wagenaar J."/>
        </authorList>
    </citation>
    <scope>NUCLEOTIDE SEQUENCE [LARGE SCALE GENOMIC DNA]</scope>
    <source>
        <strain evidence="2 3">19S00001</strain>
    </source>
</reference>
<organism evidence="2 3">
    <name type="scientific">Candidatus Campylobacter infans</name>
    <dbReference type="NCBI Taxonomy" id="2561898"/>
    <lineage>
        <taxon>Bacteria</taxon>
        <taxon>Pseudomonadati</taxon>
        <taxon>Campylobacterota</taxon>
        <taxon>Epsilonproteobacteria</taxon>
        <taxon>Campylobacterales</taxon>
        <taxon>Campylobacteraceae</taxon>
        <taxon>Campylobacter</taxon>
    </lineage>
</organism>
<dbReference type="SUPFAM" id="SSF52833">
    <property type="entry name" value="Thioredoxin-like"/>
    <property type="match status" value="1"/>
</dbReference>
<keyword evidence="3" id="KW-1185">Reference proteome</keyword>
<evidence type="ECO:0000313" key="3">
    <source>
        <dbReference type="Proteomes" id="UP000509414"/>
    </source>
</evidence>
<dbReference type="PROSITE" id="PS51352">
    <property type="entry name" value="THIOREDOXIN_2"/>
    <property type="match status" value="1"/>
</dbReference>
<dbReference type="AlphaFoldDB" id="A0A7H9CKM1"/>
<evidence type="ECO:0000313" key="2">
    <source>
        <dbReference type="EMBL" id="QLI05359.1"/>
    </source>
</evidence>
<protein>
    <submittedName>
        <fullName evidence="2">Thioredoxin</fullName>
    </submittedName>
</protein>
<name>A0A7H9CKM1_9BACT</name>